<keyword evidence="3" id="KW-1185">Reference proteome</keyword>
<dbReference type="AlphaFoldDB" id="A0A1G8ZT69"/>
<accession>A0A1G8ZT69</accession>
<dbReference type="Proteomes" id="UP000198718">
    <property type="component" value="Unassembled WGS sequence"/>
</dbReference>
<organism evidence="2 3">
    <name type="scientific">Natronincola ferrireducens</name>
    <dbReference type="NCBI Taxonomy" id="393762"/>
    <lineage>
        <taxon>Bacteria</taxon>
        <taxon>Bacillati</taxon>
        <taxon>Bacillota</taxon>
        <taxon>Clostridia</taxon>
        <taxon>Peptostreptococcales</taxon>
        <taxon>Natronincolaceae</taxon>
        <taxon>Natronincola</taxon>
    </lineage>
</organism>
<keyword evidence="1" id="KW-0472">Membrane</keyword>
<gene>
    <name evidence="2" type="ORF">SAMN05660472_00941</name>
</gene>
<sequence length="69" mass="7683">MFYIGLLLLLIGALMVYGTVPISRICNITTTKAMLFLKGSGLVIAIVGVIFIFFNEIPNSLEFLKIIRF</sequence>
<evidence type="ECO:0000256" key="1">
    <source>
        <dbReference type="SAM" id="Phobius"/>
    </source>
</evidence>
<evidence type="ECO:0000313" key="2">
    <source>
        <dbReference type="EMBL" id="SDK17555.1"/>
    </source>
</evidence>
<proteinExistence type="predicted"/>
<dbReference type="RefSeq" id="WP_090550955.1">
    <property type="nucleotide sequence ID" value="NZ_FNFP01000001.1"/>
</dbReference>
<dbReference type="EMBL" id="FNFP01000001">
    <property type="protein sequence ID" value="SDK17555.1"/>
    <property type="molecule type" value="Genomic_DNA"/>
</dbReference>
<feature type="transmembrane region" description="Helical" evidence="1">
    <location>
        <begin position="34"/>
        <end position="54"/>
    </location>
</feature>
<protein>
    <submittedName>
        <fullName evidence="2">Uncharacterized protein</fullName>
    </submittedName>
</protein>
<evidence type="ECO:0000313" key="3">
    <source>
        <dbReference type="Proteomes" id="UP000198718"/>
    </source>
</evidence>
<reference evidence="2 3" key="1">
    <citation type="submission" date="2016-10" db="EMBL/GenBank/DDBJ databases">
        <authorList>
            <person name="de Groot N.N."/>
        </authorList>
    </citation>
    <scope>NUCLEOTIDE SEQUENCE [LARGE SCALE GENOMIC DNA]</scope>
    <source>
        <strain evidence="2 3">DSM 18346</strain>
    </source>
</reference>
<keyword evidence="1" id="KW-0812">Transmembrane</keyword>
<keyword evidence="1" id="KW-1133">Transmembrane helix</keyword>
<dbReference type="STRING" id="393762.SAMN05660472_00941"/>
<name>A0A1G8ZT69_9FIRM</name>